<dbReference type="InterPro" id="IPR023214">
    <property type="entry name" value="HAD_sf"/>
</dbReference>
<dbReference type="NCBIfam" id="TIGR01449">
    <property type="entry name" value="PGP_bact"/>
    <property type="match status" value="1"/>
</dbReference>
<keyword evidence="8 10" id="KW-0460">Magnesium</keyword>
<dbReference type="Gene3D" id="1.10.150.240">
    <property type="entry name" value="Putative phosphatase, domain 2"/>
    <property type="match status" value="1"/>
</dbReference>
<evidence type="ECO:0000313" key="12">
    <source>
        <dbReference type="Proteomes" id="UP000596063"/>
    </source>
</evidence>
<comment type="catalytic activity">
    <reaction evidence="1 10">
        <text>2-phosphoglycolate + H2O = glycolate + phosphate</text>
        <dbReference type="Rhea" id="RHEA:14369"/>
        <dbReference type="ChEBI" id="CHEBI:15377"/>
        <dbReference type="ChEBI" id="CHEBI:29805"/>
        <dbReference type="ChEBI" id="CHEBI:43474"/>
        <dbReference type="ChEBI" id="CHEBI:58033"/>
        <dbReference type="EC" id="3.1.3.18"/>
    </reaction>
</comment>
<proteinExistence type="inferred from homology"/>
<dbReference type="SFLD" id="SFLDG01135">
    <property type="entry name" value="C1.5.6:_HAD__Beta-PGM__Phospha"/>
    <property type="match status" value="1"/>
</dbReference>
<feature type="binding site" evidence="10">
    <location>
        <position position="184"/>
    </location>
    <ligand>
        <name>Mg(2+)</name>
        <dbReference type="ChEBI" id="CHEBI:18420"/>
    </ligand>
</feature>
<dbReference type="PANTHER" id="PTHR43434">
    <property type="entry name" value="PHOSPHOGLYCOLATE PHOSPHATASE"/>
    <property type="match status" value="1"/>
</dbReference>
<evidence type="ECO:0000256" key="10">
    <source>
        <dbReference type="HAMAP-Rule" id="MF_00495"/>
    </source>
</evidence>
<dbReference type="SFLD" id="SFLDS00003">
    <property type="entry name" value="Haloacid_Dehalogenase"/>
    <property type="match status" value="1"/>
</dbReference>
<dbReference type="Proteomes" id="UP000596063">
    <property type="component" value="Chromosome"/>
</dbReference>
<dbReference type="InterPro" id="IPR036412">
    <property type="entry name" value="HAD-like_sf"/>
</dbReference>
<dbReference type="Gene3D" id="3.40.50.1000">
    <property type="entry name" value="HAD superfamily/HAD-like"/>
    <property type="match status" value="1"/>
</dbReference>
<feature type="active site" description="Nucleophile" evidence="10">
    <location>
        <position position="18"/>
    </location>
</feature>
<evidence type="ECO:0000256" key="7">
    <source>
        <dbReference type="ARBA" id="ARBA00022801"/>
    </source>
</evidence>
<evidence type="ECO:0000256" key="3">
    <source>
        <dbReference type="ARBA" id="ARBA00004818"/>
    </source>
</evidence>
<evidence type="ECO:0000256" key="2">
    <source>
        <dbReference type="ARBA" id="ARBA00001946"/>
    </source>
</evidence>
<dbReference type="EC" id="3.1.3.18" evidence="5 10"/>
<gene>
    <name evidence="11" type="ORF">I6N98_05960</name>
</gene>
<evidence type="ECO:0000256" key="5">
    <source>
        <dbReference type="ARBA" id="ARBA00013078"/>
    </source>
</evidence>
<evidence type="ECO:0000256" key="8">
    <source>
        <dbReference type="ARBA" id="ARBA00022842"/>
    </source>
</evidence>
<feature type="binding site" evidence="10">
    <location>
        <position position="18"/>
    </location>
    <ligand>
        <name>Mg(2+)</name>
        <dbReference type="ChEBI" id="CHEBI:18420"/>
    </ligand>
</feature>
<dbReference type="CDD" id="cd16417">
    <property type="entry name" value="HAD_PGPase"/>
    <property type="match status" value="1"/>
</dbReference>
<dbReference type="NCBIfam" id="NF009695">
    <property type="entry name" value="PRK13222.1-2"/>
    <property type="match status" value="1"/>
</dbReference>
<evidence type="ECO:0000256" key="6">
    <source>
        <dbReference type="ARBA" id="ARBA00022723"/>
    </source>
</evidence>
<dbReference type="AlphaFoldDB" id="A0A7T4R310"/>
<dbReference type="RefSeq" id="WP_198570882.1">
    <property type="nucleotide sequence ID" value="NZ_CP066167.1"/>
</dbReference>
<dbReference type="FunFam" id="3.40.50.1000:FF:000022">
    <property type="entry name" value="Phosphoglycolate phosphatase"/>
    <property type="match status" value="1"/>
</dbReference>
<evidence type="ECO:0000256" key="1">
    <source>
        <dbReference type="ARBA" id="ARBA00000830"/>
    </source>
</evidence>
<evidence type="ECO:0000256" key="9">
    <source>
        <dbReference type="ARBA" id="ARBA00023277"/>
    </source>
</evidence>
<dbReference type="GO" id="GO:0046295">
    <property type="term" value="P:glycolate biosynthetic process"/>
    <property type="evidence" value="ECO:0007669"/>
    <property type="project" value="UniProtKB-UniRule"/>
</dbReference>
<keyword evidence="6 10" id="KW-0479">Metal-binding</keyword>
<dbReference type="UniPathway" id="UPA00865">
    <property type="reaction ID" value="UER00834"/>
</dbReference>
<dbReference type="PRINTS" id="PR00413">
    <property type="entry name" value="HADHALOGNASE"/>
</dbReference>
<dbReference type="InterPro" id="IPR006439">
    <property type="entry name" value="HAD-SF_hydro_IA"/>
</dbReference>
<dbReference type="HAMAP" id="MF_00495">
    <property type="entry name" value="GPH_hydrolase_bact"/>
    <property type="match status" value="1"/>
</dbReference>
<dbReference type="GO" id="GO:0046872">
    <property type="term" value="F:metal ion binding"/>
    <property type="evidence" value="ECO:0007669"/>
    <property type="project" value="UniProtKB-KW"/>
</dbReference>
<comment type="function">
    <text evidence="10">Specifically catalyzes the dephosphorylation of 2-phosphoglycolate. Is involved in the dissimilation of the intracellular 2-phosphoglycolate formed during the DNA repair of 3'-phosphoglycolate ends, a major class of DNA lesions induced by oxidative stress.</text>
</comment>
<sequence length="237" mass="25443">MSGLNALLSAPLRGLLFDLDGTLVDSVPDLAAALDTALESLGYAPAGEARARHWVGNGAPKLAQRGLAWALEVDEARAPAAQVERLLAEFYRAYGEDSWSRSQLYPGVREALEYWAAQGIKMACVTNKPERFTHPLLAHFGLEALLPVVVGGDTLPQRKPDPAPLLLACERLGVSVDSTVMVGDSINDVQAARACHMPVACVSYGYNHGSPIADAKPDLLVAHFSELLHTERRNPGK</sequence>
<feature type="binding site" evidence="10">
    <location>
        <position position="20"/>
    </location>
    <ligand>
        <name>Mg(2+)</name>
        <dbReference type="ChEBI" id="CHEBI:18420"/>
    </ligand>
</feature>
<dbReference type="SUPFAM" id="SSF56784">
    <property type="entry name" value="HAD-like"/>
    <property type="match status" value="1"/>
</dbReference>
<comment type="pathway">
    <text evidence="3 10">Organic acid metabolism; glycolate biosynthesis; glycolate from 2-phosphoglycolate: step 1/1.</text>
</comment>
<dbReference type="GO" id="GO:0005829">
    <property type="term" value="C:cytosol"/>
    <property type="evidence" value="ECO:0007669"/>
    <property type="project" value="TreeGrafter"/>
</dbReference>
<dbReference type="PANTHER" id="PTHR43434:SF1">
    <property type="entry name" value="PHOSPHOGLYCOLATE PHOSPHATASE"/>
    <property type="match status" value="1"/>
</dbReference>
<dbReference type="GO" id="GO:0006281">
    <property type="term" value="P:DNA repair"/>
    <property type="evidence" value="ECO:0007669"/>
    <property type="project" value="TreeGrafter"/>
</dbReference>
<dbReference type="EMBL" id="CP066167">
    <property type="protein sequence ID" value="QQD19397.1"/>
    <property type="molecule type" value="Genomic_DNA"/>
</dbReference>
<dbReference type="InterPro" id="IPR037512">
    <property type="entry name" value="PGPase_prok"/>
</dbReference>
<dbReference type="SFLD" id="SFLDG01129">
    <property type="entry name" value="C1.5:_HAD__Beta-PGM__Phosphata"/>
    <property type="match status" value="1"/>
</dbReference>
<dbReference type="GO" id="GO:0005975">
    <property type="term" value="P:carbohydrate metabolic process"/>
    <property type="evidence" value="ECO:0007669"/>
    <property type="project" value="InterPro"/>
</dbReference>
<dbReference type="GO" id="GO:0008967">
    <property type="term" value="F:phosphoglycolate phosphatase activity"/>
    <property type="evidence" value="ECO:0007669"/>
    <property type="project" value="UniProtKB-UniRule"/>
</dbReference>
<name>A0A7T4R310_9GAMM</name>
<evidence type="ECO:0000313" key="11">
    <source>
        <dbReference type="EMBL" id="QQD19397.1"/>
    </source>
</evidence>
<comment type="cofactor">
    <cofactor evidence="2 10">
        <name>Mg(2+)</name>
        <dbReference type="ChEBI" id="CHEBI:18420"/>
    </cofactor>
</comment>
<comment type="similarity">
    <text evidence="4 10">Belongs to the HAD-like hydrolase superfamily. CbbY/CbbZ/Gph/YieH family.</text>
</comment>
<dbReference type="NCBIfam" id="TIGR01549">
    <property type="entry name" value="HAD-SF-IA-v1"/>
    <property type="match status" value="1"/>
</dbReference>
<keyword evidence="7 10" id="KW-0378">Hydrolase</keyword>
<keyword evidence="12" id="KW-1185">Reference proteome</keyword>
<organism evidence="11 12">
    <name type="scientific">Spongiibacter nanhainus</name>
    <dbReference type="NCBI Taxonomy" id="2794344"/>
    <lineage>
        <taxon>Bacteria</taxon>
        <taxon>Pseudomonadati</taxon>
        <taxon>Pseudomonadota</taxon>
        <taxon>Gammaproteobacteria</taxon>
        <taxon>Cellvibrionales</taxon>
        <taxon>Spongiibacteraceae</taxon>
        <taxon>Spongiibacter</taxon>
    </lineage>
</organism>
<reference evidence="11 12" key="1">
    <citation type="submission" date="2020-12" db="EMBL/GenBank/DDBJ databases">
        <authorList>
            <person name="Shan Y."/>
        </authorList>
    </citation>
    <scope>NUCLEOTIDE SEQUENCE [LARGE SCALE GENOMIC DNA]</scope>
    <source>
        <strain evidence="12">csc3.9</strain>
    </source>
</reference>
<dbReference type="KEGG" id="snan:I6N98_05960"/>
<dbReference type="Pfam" id="PF00702">
    <property type="entry name" value="Hydrolase"/>
    <property type="match status" value="1"/>
</dbReference>
<dbReference type="InterPro" id="IPR050155">
    <property type="entry name" value="HAD-like_hydrolase_sf"/>
</dbReference>
<dbReference type="NCBIfam" id="TIGR01509">
    <property type="entry name" value="HAD-SF-IA-v3"/>
    <property type="match status" value="1"/>
</dbReference>
<evidence type="ECO:0000256" key="4">
    <source>
        <dbReference type="ARBA" id="ARBA00006171"/>
    </source>
</evidence>
<accession>A0A7T4R310</accession>
<protein>
    <recommendedName>
        <fullName evidence="5 10">Phosphoglycolate phosphatase</fullName>
        <shortName evidence="10">PGP</shortName>
        <shortName evidence="10">PGPase</shortName>
        <ecNumber evidence="5 10">3.1.3.18</ecNumber>
    </recommendedName>
</protein>
<keyword evidence="9 10" id="KW-0119">Carbohydrate metabolism</keyword>
<dbReference type="InterPro" id="IPR023198">
    <property type="entry name" value="PGP-like_dom2"/>
</dbReference>